<evidence type="ECO:0000256" key="1">
    <source>
        <dbReference type="SAM" id="Phobius"/>
    </source>
</evidence>
<feature type="transmembrane region" description="Helical" evidence="1">
    <location>
        <begin position="91"/>
        <end position="112"/>
    </location>
</feature>
<protein>
    <submittedName>
        <fullName evidence="2">Uncharacterized protein</fullName>
    </submittedName>
</protein>
<keyword evidence="1" id="KW-1133">Transmembrane helix</keyword>
<reference evidence="2 3" key="1">
    <citation type="submission" date="2017-01" db="EMBL/GenBank/DDBJ databases">
        <title>The cable genome- insights into the physiology and evolution of filamentous bacteria capable of sulfide oxidation via long distance electron transfer.</title>
        <authorList>
            <person name="Schreiber L."/>
            <person name="Bjerg J.T."/>
            <person name="Boggild A."/>
            <person name="Van De Vossenberg J."/>
            <person name="Meysman F."/>
            <person name="Nielsen L.P."/>
            <person name="Schramm A."/>
            <person name="Kjeldsen K.U."/>
        </authorList>
    </citation>
    <scope>NUCLEOTIDE SEQUENCE [LARGE SCALE GENOMIC DNA]</scope>
    <source>
        <strain evidence="2">MCF</strain>
    </source>
</reference>
<feature type="transmembrane region" description="Helical" evidence="1">
    <location>
        <begin position="46"/>
        <end position="70"/>
    </location>
</feature>
<feature type="transmembrane region" description="Helical" evidence="1">
    <location>
        <begin position="118"/>
        <end position="141"/>
    </location>
</feature>
<comment type="caution">
    <text evidence="2">The sequence shown here is derived from an EMBL/GenBank/DDBJ whole genome shotgun (WGS) entry which is preliminary data.</text>
</comment>
<keyword evidence="1" id="KW-0472">Membrane</keyword>
<evidence type="ECO:0000313" key="3">
    <source>
        <dbReference type="Proteomes" id="UP000287853"/>
    </source>
</evidence>
<feature type="transmembrane region" description="Helical" evidence="1">
    <location>
        <begin position="21"/>
        <end position="40"/>
    </location>
</feature>
<keyword evidence="1" id="KW-0812">Transmembrane</keyword>
<dbReference type="Proteomes" id="UP000287853">
    <property type="component" value="Unassembled WGS sequence"/>
</dbReference>
<organism evidence="2 3">
    <name type="scientific">Candidatus Electrothrix aarhusensis</name>
    <dbReference type="NCBI Taxonomy" id="1859131"/>
    <lineage>
        <taxon>Bacteria</taxon>
        <taxon>Pseudomonadati</taxon>
        <taxon>Thermodesulfobacteriota</taxon>
        <taxon>Desulfobulbia</taxon>
        <taxon>Desulfobulbales</taxon>
        <taxon>Desulfobulbaceae</taxon>
        <taxon>Candidatus Electrothrix</taxon>
    </lineage>
</organism>
<gene>
    <name evidence="2" type="ORF">H206_03302</name>
</gene>
<proteinExistence type="predicted"/>
<name>A0A444IVI6_9BACT</name>
<keyword evidence="3" id="KW-1185">Reference proteome</keyword>
<dbReference type="EMBL" id="MTKO01000090">
    <property type="protein sequence ID" value="RWX44710.1"/>
    <property type="molecule type" value="Genomic_DNA"/>
</dbReference>
<accession>A0A444IVI6</accession>
<evidence type="ECO:0000313" key="2">
    <source>
        <dbReference type="EMBL" id="RWX44710.1"/>
    </source>
</evidence>
<dbReference type="AlphaFoldDB" id="A0A444IVI6"/>
<sequence>MPADTPKKKDITRFRPDVSKSVHLFVAPFIWTAVGIMLMIRGLGWIGFSLTCGLLFIAVFAGTIKSLTILDRSAKKNLIRIMMLKEKSCLGAVYPWRTWLLVILMMATGIALRSMTEPGLFLGTIYLAVGWALLLSSRHGWEQWLRRMRRK</sequence>